<gene>
    <name evidence="2" type="ORF">OHK93_003471</name>
</gene>
<evidence type="ECO:0000259" key="1">
    <source>
        <dbReference type="Pfam" id="PF13086"/>
    </source>
</evidence>
<dbReference type="InterPro" id="IPR041677">
    <property type="entry name" value="DNA2/NAM7_AAA_11"/>
</dbReference>
<organism evidence="2 3">
    <name type="scientific">Ramalina farinacea</name>
    <dbReference type="NCBI Taxonomy" id="258253"/>
    <lineage>
        <taxon>Eukaryota</taxon>
        <taxon>Fungi</taxon>
        <taxon>Dikarya</taxon>
        <taxon>Ascomycota</taxon>
        <taxon>Pezizomycotina</taxon>
        <taxon>Lecanoromycetes</taxon>
        <taxon>OSLEUM clade</taxon>
        <taxon>Lecanoromycetidae</taxon>
        <taxon>Lecanorales</taxon>
        <taxon>Lecanorineae</taxon>
        <taxon>Ramalinaceae</taxon>
        <taxon>Ramalina</taxon>
    </lineage>
</organism>
<dbReference type="InterPro" id="IPR027417">
    <property type="entry name" value="P-loop_NTPase"/>
</dbReference>
<evidence type="ECO:0000313" key="2">
    <source>
        <dbReference type="EMBL" id="MDI1492259.1"/>
    </source>
</evidence>
<dbReference type="InterPro" id="IPR045055">
    <property type="entry name" value="DNA2/NAM7-like"/>
</dbReference>
<name>A0AA43QVB7_9LECA</name>
<comment type="caution">
    <text evidence="2">The sequence shown here is derived from an EMBL/GenBank/DDBJ whole genome shotgun (WGS) entry which is preliminary data.</text>
</comment>
<reference evidence="2" key="1">
    <citation type="journal article" date="2023" name="Genome Biol. Evol.">
        <title>First Whole Genome Sequence and Flow Cytometry Genome Size Data for the Lichen-Forming Fungus Ramalina farinacea (Ascomycota).</title>
        <authorList>
            <person name="Llewellyn T."/>
            <person name="Mian S."/>
            <person name="Hill R."/>
            <person name="Leitch I.J."/>
            <person name="Gaya E."/>
        </authorList>
    </citation>
    <scope>NUCLEOTIDE SEQUENCE</scope>
    <source>
        <strain evidence="2">LIQ254RAFAR</strain>
    </source>
</reference>
<dbReference type="PANTHER" id="PTHR10887:SF445">
    <property type="entry name" value="NFX1-TYPE ZINC FINGER-CONTAINING PROTEIN 1"/>
    <property type="match status" value="1"/>
</dbReference>
<dbReference type="PANTHER" id="PTHR10887">
    <property type="entry name" value="DNA2/NAM7 HELICASE FAMILY"/>
    <property type="match status" value="1"/>
</dbReference>
<evidence type="ECO:0000313" key="3">
    <source>
        <dbReference type="Proteomes" id="UP001161017"/>
    </source>
</evidence>
<accession>A0AA43QVB7</accession>
<dbReference type="GO" id="GO:0031048">
    <property type="term" value="P:regulatory ncRNA-mediated heterochromatin formation"/>
    <property type="evidence" value="ECO:0007669"/>
    <property type="project" value="TreeGrafter"/>
</dbReference>
<proteinExistence type="predicted"/>
<dbReference type="EMBL" id="JAPUFD010000018">
    <property type="protein sequence ID" value="MDI1492259.1"/>
    <property type="molecule type" value="Genomic_DNA"/>
</dbReference>
<sequence length="280" mass="30800">MSCRTGDHSRAAVILNLAEPGDTDASRRLLYYKGSILKGRFSLAEIPGTLYPSFSHTLRRLQDQFVSDEDFAFQSLVAPSTLTSEPTVSPPTYTEDENFHYRLDCLCPENQKTMGESFTIKPQDLLADPHNMSTSIRKVEELTSLDQGQASALCENLCRGLAFTQGPPGTGKTFLGVALAKVLLASRGIISQKPILVVCLTNHALDSFLKDLHDAGIDSFARLGGQSKEAWTHKYELKSLVDKKKKSASQKRADRSDFPTYALLEKLAALLMSIGAQEEI</sequence>
<protein>
    <recommendedName>
        <fullName evidence="1">DNA2/NAM7 helicase helicase domain-containing protein</fullName>
    </recommendedName>
</protein>
<dbReference type="Proteomes" id="UP001161017">
    <property type="component" value="Unassembled WGS sequence"/>
</dbReference>
<dbReference type="Gene3D" id="3.40.50.300">
    <property type="entry name" value="P-loop containing nucleotide triphosphate hydrolases"/>
    <property type="match status" value="1"/>
</dbReference>
<dbReference type="SUPFAM" id="SSF52540">
    <property type="entry name" value="P-loop containing nucleoside triphosphate hydrolases"/>
    <property type="match status" value="1"/>
</dbReference>
<dbReference type="Pfam" id="PF13086">
    <property type="entry name" value="AAA_11"/>
    <property type="match status" value="1"/>
</dbReference>
<feature type="domain" description="DNA2/NAM7 helicase helicase" evidence="1">
    <location>
        <begin position="145"/>
        <end position="249"/>
    </location>
</feature>
<keyword evidence="3" id="KW-1185">Reference proteome</keyword>
<dbReference type="AlphaFoldDB" id="A0AA43QVB7"/>
<dbReference type="GO" id="GO:0004386">
    <property type="term" value="F:helicase activity"/>
    <property type="evidence" value="ECO:0007669"/>
    <property type="project" value="InterPro"/>
</dbReference>
<dbReference type="GO" id="GO:0031380">
    <property type="term" value="C:nuclear RNA-directed RNA polymerase complex"/>
    <property type="evidence" value="ECO:0007669"/>
    <property type="project" value="TreeGrafter"/>
</dbReference>